<gene>
    <name evidence="15" type="ORF">G6N77_13715</name>
</gene>
<dbReference type="PANTHER" id="PTHR21404">
    <property type="entry name" value="HEN1"/>
    <property type="match status" value="1"/>
</dbReference>
<evidence type="ECO:0000259" key="14">
    <source>
        <dbReference type="Pfam" id="PF12623"/>
    </source>
</evidence>
<keyword evidence="8" id="KW-0460">Magnesium</keyword>
<keyword evidence="5" id="KW-0808">Transferase</keyword>
<dbReference type="EC" id="2.1.1.386" evidence="11"/>
<keyword evidence="6" id="KW-0949">S-adenosyl-L-methionine</keyword>
<protein>
    <recommendedName>
        <fullName evidence="3">Small RNA 2'-O-methyltransferase</fullName>
        <ecNumber evidence="11">2.1.1.386</ecNumber>
    </recommendedName>
</protein>
<dbReference type="InterPro" id="IPR038546">
    <property type="entry name" value="Hen1_N_sf"/>
</dbReference>
<dbReference type="InterPro" id="IPR029063">
    <property type="entry name" value="SAM-dependent_MTases_sf"/>
</dbReference>
<dbReference type="CDD" id="cd02440">
    <property type="entry name" value="AdoMet_MTases"/>
    <property type="match status" value="1"/>
</dbReference>
<comment type="catalytic activity">
    <reaction evidence="12">
        <text>small RNA 3'-end nucleotide + S-adenosyl-L-methionine = small RNA 3'-end 2'-O-methylnucleotide + S-adenosyl-L-homocysteine + H(+)</text>
        <dbReference type="Rhea" id="RHEA:37887"/>
        <dbReference type="Rhea" id="RHEA-COMP:10415"/>
        <dbReference type="Rhea" id="RHEA-COMP:10416"/>
        <dbReference type="ChEBI" id="CHEBI:15378"/>
        <dbReference type="ChEBI" id="CHEBI:57856"/>
        <dbReference type="ChEBI" id="CHEBI:59789"/>
        <dbReference type="ChEBI" id="CHEBI:74896"/>
        <dbReference type="ChEBI" id="CHEBI:74898"/>
        <dbReference type="EC" id="2.1.1.386"/>
    </reaction>
</comment>
<evidence type="ECO:0000256" key="12">
    <source>
        <dbReference type="ARBA" id="ARBA00048418"/>
    </source>
</evidence>
<evidence type="ECO:0000256" key="2">
    <source>
        <dbReference type="ARBA" id="ARBA00009026"/>
    </source>
</evidence>
<dbReference type="PANTHER" id="PTHR21404:SF3">
    <property type="entry name" value="SMALL RNA 2'-O-METHYLTRANSFERASE"/>
    <property type="match status" value="1"/>
</dbReference>
<proteinExistence type="inferred from homology"/>
<evidence type="ECO:0000256" key="4">
    <source>
        <dbReference type="ARBA" id="ARBA00022603"/>
    </source>
</evidence>
<evidence type="ECO:0000256" key="9">
    <source>
        <dbReference type="ARBA" id="ARBA00022884"/>
    </source>
</evidence>
<name>A0ABX0DC55_9MICC</name>
<evidence type="ECO:0000259" key="13">
    <source>
        <dbReference type="Pfam" id="PF08242"/>
    </source>
</evidence>
<dbReference type="Pfam" id="PF08242">
    <property type="entry name" value="Methyltransf_12"/>
    <property type="match status" value="1"/>
</dbReference>
<sequence>MLITISYSGPEPGDLGYLLHKHPGRVQSYDLSVGRAHVFYPEFSDERCTAALMLELDALELVSNRHIRLDARKSLDHYVNDRPYVSSSIMSMAMGKVFRTAMTGRCDSRPDLAASAIPLEITLSAVPVHGEVGLPARLFEPLGWKVTEHRLPLDPAFPEWGDSNYVNLTLAGCLRLRDALRQIYVLLPVMDDSKHYWVADDEVGKLLRAGERWLSTHPARGFISNRYLAHRRSMTTQANLLMENDQDATQDKAAEADQTSRPLKVLRTEAVMGALHEERARSVVDMGCGEGALLKILFADPTISTIVGTDVSAQMLDRAEERLRLRELSERQQERLQLLQSSATYLDDRLRGYDAMVLMEVIEHIDLERLPALAAAVFGHAQPKTVVVTTPNAEYNQLYPGLACGSFRHADHRFEWSRSDFQQWTSEQAAQWNYTVEHRGVGEHDDKFGTPTQLALFRRV</sequence>
<evidence type="ECO:0000313" key="15">
    <source>
        <dbReference type="EMBL" id="NGN84509.1"/>
    </source>
</evidence>
<evidence type="ECO:0000256" key="1">
    <source>
        <dbReference type="ARBA" id="ARBA00001946"/>
    </source>
</evidence>
<dbReference type="NCBIfam" id="TIGR04074">
    <property type="entry name" value="bacter_Hen1"/>
    <property type="match status" value="1"/>
</dbReference>
<evidence type="ECO:0000256" key="6">
    <source>
        <dbReference type="ARBA" id="ARBA00022691"/>
    </source>
</evidence>
<comment type="caution">
    <text evidence="15">The sequence shown here is derived from an EMBL/GenBank/DDBJ whole genome shotgun (WGS) entry which is preliminary data.</text>
</comment>
<reference evidence="15 16" key="1">
    <citation type="submission" date="2020-02" db="EMBL/GenBank/DDBJ databases">
        <title>Genome sequence of the type strain DSM 27180 of Arthrobacter silviterrae.</title>
        <authorList>
            <person name="Gao J."/>
            <person name="Sun J."/>
        </authorList>
    </citation>
    <scope>NUCLEOTIDE SEQUENCE [LARGE SCALE GENOMIC DNA]</scope>
    <source>
        <strain evidence="15 16">DSM 27180</strain>
    </source>
</reference>
<evidence type="ECO:0000256" key="11">
    <source>
        <dbReference type="ARBA" id="ARBA00035025"/>
    </source>
</evidence>
<dbReference type="SUPFAM" id="SSF53335">
    <property type="entry name" value="S-adenosyl-L-methionine-dependent methyltransferases"/>
    <property type="match status" value="1"/>
</dbReference>
<feature type="domain" description="Methyltransferase type 12" evidence="13">
    <location>
        <begin position="284"/>
        <end position="383"/>
    </location>
</feature>
<keyword evidence="4" id="KW-0489">Methyltransferase</keyword>
<comment type="similarity">
    <text evidence="2">Belongs to the methyltransferase superfamily. HEN1 family.</text>
</comment>
<dbReference type="Pfam" id="PF12623">
    <property type="entry name" value="Hen1_L"/>
    <property type="match status" value="1"/>
</dbReference>
<dbReference type="EMBL" id="JAAKZI010000025">
    <property type="protein sequence ID" value="NGN84509.1"/>
    <property type="molecule type" value="Genomic_DNA"/>
</dbReference>
<dbReference type="RefSeq" id="WP_165182737.1">
    <property type="nucleotide sequence ID" value="NZ_JAAKZI010000025.1"/>
</dbReference>
<accession>A0ABX0DC55</accession>
<organism evidence="15 16">
    <name type="scientific">Arthrobacter silviterrae</name>
    <dbReference type="NCBI Taxonomy" id="2026658"/>
    <lineage>
        <taxon>Bacteria</taxon>
        <taxon>Bacillati</taxon>
        <taxon>Actinomycetota</taxon>
        <taxon>Actinomycetes</taxon>
        <taxon>Micrococcales</taxon>
        <taxon>Micrococcaceae</taxon>
        <taxon>Arthrobacter</taxon>
    </lineage>
</organism>
<evidence type="ECO:0000256" key="10">
    <source>
        <dbReference type="ARBA" id="ARBA00023158"/>
    </source>
</evidence>
<dbReference type="InterPro" id="IPR024740">
    <property type="entry name" value="Hen1_N"/>
</dbReference>
<evidence type="ECO:0000256" key="5">
    <source>
        <dbReference type="ARBA" id="ARBA00022679"/>
    </source>
</evidence>
<evidence type="ECO:0000313" key="16">
    <source>
        <dbReference type="Proteomes" id="UP000479226"/>
    </source>
</evidence>
<comment type="cofactor">
    <cofactor evidence="1">
        <name>Mg(2+)</name>
        <dbReference type="ChEBI" id="CHEBI:18420"/>
    </cofactor>
</comment>
<feature type="domain" description="Hen1 N-terminal" evidence="14">
    <location>
        <begin position="1"/>
        <end position="238"/>
    </location>
</feature>
<keyword evidence="16" id="KW-1185">Reference proteome</keyword>
<keyword evidence="10" id="KW-0943">RNA-mediated gene silencing</keyword>
<dbReference type="InterPro" id="IPR026610">
    <property type="entry name" value="Hen1"/>
</dbReference>
<evidence type="ECO:0000256" key="8">
    <source>
        <dbReference type="ARBA" id="ARBA00022842"/>
    </source>
</evidence>
<evidence type="ECO:0000256" key="7">
    <source>
        <dbReference type="ARBA" id="ARBA00022723"/>
    </source>
</evidence>
<keyword evidence="9" id="KW-0694">RNA-binding</keyword>
<dbReference type="InterPro" id="IPR013217">
    <property type="entry name" value="Methyltransf_12"/>
</dbReference>
<dbReference type="Gene3D" id="3.40.50.150">
    <property type="entry name" value="Vaccinia Virus protein VP39"/>
    <property type="match status" value="1"/>
</dbReference>
<dbReference type="InterPro" id="IPR024026">
    <property type="entry name" value="3'-RNA_MeTfrase_Hen1_bac"/>
</dbReference>
<dbReference type="Gene3D" id="3.30.1610.20">
    <property type="entry name" value="Hen1, N-terminal domain"/>
    <property type="match status" value="1"/>
</dbReference>
<keyword evidence="7" id="KW-0479">Metal-binding</keyword>
<evidence type="ECO:0000256" key="3">
    <source>
        <dbReference type="ARBA" id="ARBA00021330"/>
    </source>
</evidence>
<dbReference type="Proteomes" id="UP000479226">
    <property type="component" value="Unassembled WGS sequence"/>
</dbReference>